<dbReference type="Proteomes" id="UP000297608">
    <property type="component" value="Unassembled WGS sequence"/>
</dbReference>
<organism evidence="2 3">
    <name type="scientific">Cryobacterium algoricola</name>
    <dbReference type="NCBI Taxonomy" id="1259183"/>
    <lineage>
        <taxon>Bacteria</taxon>
        <taxon>Bacillati</taxon>
        <taxon>Actinomycetota</taxon>
        <taxon>Actinomycetes</taxon>
        <taxon>Micrococcales</taxon>
        <taxon>Microbacteriaceae</taxon>
        <taxon>Cryobacterium</taxon>
    </lineage>
</organism>
<evidence type="ECO:0000313" key="3">
    <source>
        <dbReference type="Proteomes" id="UP000297608"/>
    </source>
</evidence>
<dbReference type="EMBL" id="SOFG01000001">
    <property type="protein sequence ID" value="TFB91288.1"/>
    <property type="molecule type" value="Genomic_DNA"/>
</dbReference>
<feature type="compositionally biased region" description="Low complexity" evidence="1">
    <location>
        <begin position="93"/>
        <end position="106"/>
    </location>
</feature>
<evidence type="ECO:0000313" key="2">
    <source>
        <dbReference type="EMBL" id="TFB91288.1"/>
    </source>
</evidence>
<reference evidence="2 3" key="1">
    <citation type="submission" date="2019-03" db="EMBL/GenBank/DDBJ databases">
        <title>Genomics of glacier-inhabiting Cryobacterium strains.</title>
        <authorList>
            <person name="Liu Q."/>
            <person name="Xin Y.-H."/>
        </authorList>
    </citation>
    <scope>NUCLEOTIDE SEQUENCE [LARGE SCALE GENOMIC DNA]</scope>
    <source>
        <strain evidence="2 3">MDB2-B</strain>
    </source>
</reference>
<protein>
    <submittedName>
        <fullName evidence="2">Uncharacterized protein</fullName>
    </submittedName>
</protein>
<proteinExistence type="predicted"/>
<feature type="compositionally biased region" description="Low complexity" evidence="1">
    <location>
        <begin position="51"/>
        <end position="63"/>
    </location>
</feature>
<sequence>MKSQAITILSIVGVLGTGVAAMAVNADVLSSSVQAPIGQSSEALLVTPSAAPSATALPDPSATGVAVPTDVPDADGSDDGAVGPGSIQPPPASTGSTGSGTRSEPGAESGTEKSFGSDDAPRPVPVTVAPAPAPAPTPAQTKAPHLEDDDSKAPSTGEQHEKDD</sequence>
<comment type="caution">
    <text evidence="2">The sequence shown here is derived from an EMBL/GenBank/DDBJ whole genome shotgun (WGS) entry which is preliminary data.</text>
</comment>
<dbReference type="RefSeq" id="WP_134531639.1">
    <property type="nucleotide sequence ID" value="NZ_SOFG01000001.1"/>
</dbReference>
<name>A0ABY2IL47_9MICO</name>
<evidence type="ECO:0000256" key="1">
    <source>
        <dbReference type="SAM" id="MobiDB-lite"/>
    </source>
</evidence>
<gene>
    <name evidence="2" type="ORF">E3O44_00025</name>
</gene>
<feature type="region of interest" description="Disordered" evidence="1">
    <location>
        <begin position="51"/>
        <end position="164"/>
    </location>
</feature>
<accession>A0ABY2IL47</accession>
<keyword evidence="3" id="KW-1185">Reference proteome</keyword>